<evidence type="ECO:0000256" key="9">
    <source>
        <dbReference type="PROSITE-ProRule" id="PRU00284"/>
    </source>
</evidence>
<evidence type="ECO:0000256" key="4">
    <source>
        <dbReference type="ARBA" id="ARBA00022692"/>
    </source>
</evidence>
<evidence type="ECO:0000256" key="10">
    <source>
        <dbReference type="SAM" id="Phobius"/>
    </source>
</evidence>
<dbReference type="PROSITE" id="PS50885">
    <property type="entry name" value="HAMP"/>
    <property type="match status" value="1"/>
</dbReference>
<proteinExistence type="inferred from homology"/>
<organism evidence="13 14">
    <name type="scientific">Lachnospira eligens</name>
    <dbReference type="NCBI Taxonomy" id="39485"/>
    <lineage>
        <taxon>Bacteria</taxon>
        <taxon>Bacillati</taxon>
        <taxon>Bacillota</taxon>
        <taxon>Clostridia</taxon>
        <taxon>Lachnospirales</taxon>
        <taxon>Lachnospiraceae</taxon>
        <taxon>Lachnospira</taxon>
    </lineage>
</organism>
<evidence type="ECO:0000256" key="8">
    <source>
        <dbReference type="ARBA" id="ARBA00029447"/>
    </source>
</evidence>
<evidence type="ECO:0000259" key="12">
    <source>
        <dbReference type="PROSITE" id="PS50885"/>
    </source>
</evidence>
<keyword evidence="6 10" id="KW-0472">Membrane</keyword>
<evidence type="ECO:0000313" key="14">
    <source>
        <dbReference type="Proteomes" id="UP000285844"/>
    </source>
</evidence>
<dbReference type="SMART" id="SM00283">
    <property type="entry name" value="MA"/>
    <property type="match status" value="1"/>
</dbReference>
<dbReference type="Pfam" id="PF02743">
    <property type="entry name" value="dCache_1"/>
    <property type="match status" value="1"/>
</dbReference>
<dbReference type="PANTHER" id="PTHR32089">
    <property type="entry name" value="METHYL-ACCEPTING CHEMOTAXIS PROTEIN MCPB"/>
    <property type="match status" value="1"/>
</dbReference>
<dbReference type="InterPro" id="IPR003660">
    <property type="entry name" value="HAMP_dom"/>
</dbReference>
<evidence type="ECO:0000256" key="5">
    <source>
        <dbReference type="ARBA" id="ARBA00022989"/>
    </source>
</evidence>
<dbReference type="InterPro" id="IPR033479">
    <property type="entry name" value="dCache_1"/>
</dbReference>
<feature type="transmembrane region" description="Helical" evidence="10">
    <location>
        <begin position="34"/>
        <end position="55"/>
    </location>
</feature>
<dbReference type="InterPro" id="IPR004089">
    <property type="entry name" value="MCPsignal_dom"/>
</dbReference>
<feature type="domain" description="Methyl-accepting transducer" evidence="11">
    <location>
        <begin position="429"/>
        <end position="686"/>
    </location>
</feature>
<dbReference type="EMBL" id="QSHM01000013">
    <property type="protein sequence ID" value="RHC12195.1"/>
    <property type="molecule type" value="Genomic_DNA"/>
</dbReference>
<reference evidence="13 14" key="1">
    <citation type="submission" date="2018-08" db="EMBL/GenBank/DDBJ databases">
        <title>A genome reference for cultivated species of the human gut microbiota.</title>
        <authorList>
            <person name="Zou Y."/>
            <person name="Xue W."/>
            <person name="Luo G."/>
        </authorList>
    </citation>
    <scope>NUCLEOTIDE SEQUENCE [LARGE SCALE GENOMIC DNA]</scope>
    <source>
        <strain evidence="13 14">AM37-3BH</strain>
    </source>
</reference>
<evidence type="ECO:0000259" key="11">
    <source>
        <dbReference type="PROSITE" id="PS50111"/>
    </source>
</evidence>
<dbReference type="SUPFAM" id="SSF58104">
    <property type="entry name" value="Methyl-accepting chemotaxis protein (MCP) signaling domain"/>
    <property type="match status" value="1"/>
</dbReference>
<comment type="similarity">
    <text evidence="8">Belongs to the methyl-accepting chemotaxis (MCP) protein family.</text>
</comment>
<dbReference type="PANTHER" id="PTHR32089:SF114">
    <property type="entry name" value="METHYL-ACCEPTING CHEMOTAXIS PROTEIN MCPB"/>
    <property type="match status" value="1"/>
</dbReference>
<evidence type="ECO:0000256" key="3">
    <source>
        <dbReference type="ARBA" id="ARBA00022500"/>
    </source>
</evidence>
<comment type="caution">
    <text evidence="13">The sequence shown here is derived from an EMBL/GenBank/DDBJ whole genome shotgun (WGS) entry which is preliminary data.</text>
</comment>
<dbReference type="CDD" id="cd18773">
    <property type="entry name" value="PDC1_HK_sensor"/>
    <property type="match status" value="1"/>
</dbReference>
<keyword evidence="4 10" id="KW-0812">Transmembrane</keyword>
<protein>
    <submittedName>
        <fullName evidence="13">Methyl-accepting chemotaxis protein</fullName>
    </submittedName>
</protein>
<dbReference type="AlphaFoldDB" id="A0A413YT01"/>
<evidence type="ECO:0000256" key="6">
    <source>
        <dbReference type="ARBA" id="ARBA00023136"/>
    </source>
</evidence>
<evidence type="ECO:0000256" key="7">
    <source>
        <dbReference type="ARBA" id="ARBA00023224"/>
    </source>
</evidence>
<dbReference type="PROSITE" id="PS50111">
    <property type="entry name" value="CHEMOTAXIS_TRANSDUC_2"/>
    <property type="match status" value="1"/>
</dbReference>
<evidence type="ECO:0000313" key="13">
    <source>
        <dbReference type="EMBL" id="RHC12195.1"/>
    </source>
</evidence>
<comment type="subcellular location">
    <subcellularLocation>
        <location evidence="1">Cell membrane</location>
        <topology evidence="1">Multi-pass membrane protein</topology>
    </subcellularLocation>
</comment>
<dbReference type="Pfam" id="PF00672">
    <property type="entry name" value="HAMP"/>
    <property type="match status" value="1"/>
</dbReference>
<dbReference type="SMART" id="SM00304">
    <property type="entry name" value="HAMP"/>
    <property type="match status" value="1"/>
</dbReference>
<dbReference type="Pfam" id="PF00015">
    <property type="entry name" value="MCPsignal"/>
    <property type="match status" value="1"/>
</dbReference>
<keyword evidence="5 10" id="KW-1133">Transmembrane helix</keyword>
<dbReference type="Proteomes" id="UP000285844">
    <property type="component" value="Unassembled WGS sequence"/>
</dbReference>
<dbReference type="Gene3D" id="6.10.340.10">
    <property type="match status" value="1"/>
</dbReference>
<dbReference type="Gene3D" id="1.10.287.950">
    <property type="entry name" value="Methyl-accepting chemotaxis protein"/>
    <property type="match status" value="1"/>
</dbReference>
<feature type="transmembrane region" description="Helical" evidence="10">
    <location>
        <begin position="334"/>
        <end position="356"/>
    </location>
</feature>
<keyword evidence="7 9" id="KW-0807">Transducer</keyword>
<dbReference type="Gene3D" id="3.30.450.20">
    <property type="entry name" value="PAS domain"/>
    <property type="match status" value="2"/>
</dbReference>
<sequence length="716" mass="78561">MWYYNTRHIRNRKCQLNIINYQRGGKAMKFFRKLGFQLVLFFVVAITIPIVMLMVSSITTTSSSMENNMKVTSEQTLNEAQNQFTTYLKTLSQPVDLLTRKNEVKHLEDQGTLSDNVKAVRDSLIASVKVTNGAERAFFATNTNLEITGWGEYNPETGKTLSKGGLENGVDRTKEVWYTDCKGLKARNSIYAYFSKPYYSKDFDKTIITVSQEIKHSDGTNYGTVGMHIDFSEITDFVQGIGLLNTGFVVLADEDGNILVNNDNNKYVTDSVSGLNCWSTVKGLTEDDYDKAFSFDENINGEKVHVVTSKDAVTGWTLVGFISSKETSATTNKMISNTVIFSIIAFVIGIGIALSVTASMTKEIKKVSGHMKDVASGDLTDRIDVKKKNEFGDLENNFNNMVENMAVLIKGVEEKSGVIVDASAKIAGVSKSTTETVGQVSEAIQSVAVGASGQADSTQTATQEVENLADRLKETKAYVTDISEMSVETQKLSNKGLTIVDELITKGQRSIDNSKISKEVVSEMVSSIEKINFISDAITEITEQTNLLSLNASIEAARAGESGKGFAVVADEIRKLAEQSQQSTDEIKQIVNEITIKSQQVEQTMDESVGIIEEQNVSIKDAKELFNTISDSVNGLKEGLDNITQLNEAMDTNRNNVVSKMEDVAAVATETAAASEEVTASAVDVEQTMHDLNEFTVELDNIAEALKEAIDKFKLQ</sequence>
<feature type="domain" description="HAMP" evidence="12">
    <location>
        <begin position="358"/>
        <end position="410"/>
    </location>
</feature>
<evidence type="ECO:0000256" key="1">
    <source>
        <dbReference type="ARBA" id="ARBA00004651"/>
    </source>
</evidence>
<evidence type="ECO:0000256" key="2">
    <source>
        <dbReference type="ARBA" id="ARBA00022475"/>
    </source>
</evidence>
<dbReference type="CDD" id="cd06225">
    <property type="entry name" value="HAMP"/>
    <property type="match status" value="1"/>
</dbReference>
<dbReference type="CDD" id="cd11386">
    <property type="entry name" value="MCP_signal"/>
    <property type="match status" value="1"/>
</dbReference>
<dbReference type="GO" id="GO:0007165">
    <property type="term" value="P:signal transduction"/>
    <property type="evidence" value="ECO:0007669"/>
    <property type="project" value="UniProtKB-KW"/>
</dbReference>
<keyword evidence="2" id="KW-1003">Cell membrane</keyword>
<accession>A0A413YT01</accession>
<gene>
    <name evidence="13" type="ORF">DW858_10650</name>
</gene>
<dbReference type="GO" id="GO:0005886">
    <property type="term" value="C:plasma membrane"/>
    <property type="evidence" value="ECO:0007669"/>
    <property type="project" value="UniProtKB-SubCell"/>
</dbReference>
<keyword evidence="3" id="KW-0145">Chemotaxis</keyword>
<name>A0A413YT01_9FIRM</name>
<dbReference type="GO" id="GO:0006935">
    <property type="term" value="P:chemotaxis"/>
    <property type="evidence" value="ECO:0007669"/>
    <property type="project" value="UniProtKB-KW"/>
</dbReference>